<evidence type="ECO:0000313" key="1">
    <source>
        <dbReference type="EMBL" id="DAF88735.1"/>
    </source>
</evidence>
<dbReference type="EMBL" id="BK015993">
    <property type="protein sequence ID" value="DAF88735.1"/>
    <property type="molecule type" value="Genomic_DNA"/>
</dbReference>
<accession>A0A8S5U2Q1</accession>
<name>A0A8S5U2Q1_9CAUD</name>
<organism evidence="1">
    <name type="scientific">Podoviridae sp. ctjUd6</name>
    <dbReference type="NCBI Taxonomy" id="2825270"/>
    <lineage>
        <taxon>Viruses</taxon>
        <taxon>Duplodnaviria</taxon>
        <taxon>Heunggongvirae</taxon>
        <taxon>Uroviricota</taxon>
        <taxon>Caudoviricetes</taxon>
    </lineage>
</organism>
<reference evidence="1" key="1">
    <citation type="journal article" date="2021" name="Proc. Natl. Acad. Sci. U.S.A.">
        <title>A Catalog of Tens of Thousands of Viruses from Human Metagenomes Reveals Hidden Associations with Chronic Diseases.</title>
        <authorList>
            <person name="Tisza M.J."/>
            <person name="Buck C.B."/>
        </authorList>
    </citation>
    <scope>NUCLEOTIDE SEQUENCE</scope>
    <source>
        <strain evidence="1">CtjUd6</strain>
    </source>
</reference>
<protein>
    <submittedName>
        <fullName evidence="1">Uncharacterized protein</fullName>
    </submittedName>
</protein>
<sequence>MTRHGRFASSAVAFNVLFHRQRFPAMLAGAVVRLPQGRGWRRLYGGILAAYRAACADGQSFEEALAAAVEAAQNPTFIPAMLAGDILRQLPYPYSDEPVYMPPSPADIARGVWRYWDEHPYGSGHVPLFDMEILCEPYWLKK</sequence>
<proteinExistence type="predicted"/>